<reference evidence="2 3" key="1">
    <citation type="journal article" date="2018" name="Nat. Ecol. Evol.">
        <title>Pezizomycetes genomes reveal the molecular basis of ectomycorrhizal truffle lifestyle.</title>
        <authorList>
            <person name="Murat C."/>
            <person name="Payen T."/>
            <person name="Noel B."/>
            <person name="Kuo A."/>
            <person name="Morin E."/>
            <person name="Chen J."/>
            <person name="Kohler A."/>
            <person name="Krizsan K."/>
            <person name="Balestrini R."/>
            <person name="Da Silva C."/>
            <person name="Montanini B."/>
            <person name="Hainaut M."/>
            <person name="Levati E."/>
            <person name="Barry K.W."/>
            <person name="Belfiori B."/>
            <person name="Cichocki N."/>
            <person name="Clum A."/>
            <person name="Dockter R.B."/>
            <person name="Fauchery L."/>
            <person name="Guy J."/>
            <person name="Iotti M."/>
            <person name="Le Tacon F."/>
            <person name="Lindquist E.A."/>
            <person name="Lipzen A."/>
            <person name="Malagnac F."/>
            <person name="Mello A."/>
            <person name="Molinier V."/>
            <person name="Miyauchi S."/>
            <person name="Poulain J."/>
            <person name="Riccioni C."/>
            <person name="Rubini A."/>
            <person name="Sitrit Y."/>
            <person name="Splivallo R."/>
            <person name="Traeger S."/>
            <person name="Wang M."/>
            <person name="Zifcakova L."/>
            <person name="Wipf D."/>
            <person name="Zambonelli A."/>
            <person name="Paolocci F."/>
            <person name="Nowrousian M."/>
            <person name="Ottonello S."/>
            <person name="Baldrian P."/>
            <person name="Spatafora J.W."/>
            <person name="Henrissat B."/>
            <person name="Nagy L.G."/>
            <person name="Aury J.M."/>
            <person name="Wincker P."/>
            <person name="Grigoriev I.V."/>
            <person name="Bonfante P."/>
            <person name="Martin F.M."/>
        </authorList>
    </citation>
    <scope>NUCLEOTIDE SEQUENCE [LARGE SCALE GENOMIC DNA]</scope>
    <source>
        <strain evidence="2 3">120613-1</strain>
    </source>
</reference>
<organism evidence="2 3">
    <name type="scientific">Choiromyces venosus 120613-1</name>
    <dbReference type="NCBI Taxonomy" id="1336337"/>
    <lineage>
        <taxon>Eukaryota</taxon>
        <taxon>Fungi</taxon>
        <taxon>Dikarya</taxon>
        <taxon>Ascomycota</taxon>
        <taxon>Pezizomycotina</taxon>
        <taxon>Pezizomycetes</taxon>
        <taxon>Pezizales</taxon>
        <taxon>Tuberaceae</taxon>
        <taxon>Choiromyces</taxon>
    </lineage>
</organism>
<dbReference type="Proteomes" id="UP000276215">
    <property type="component" value="Unassembled WGS sequence"/>
</dbReference>
<dbReference type="AlphaFoldDB" id="A0A3N4JYB4"/>
<proteinExistence type="predicted"/>
<feature type="region of interest" description="Disordered" evidence="1">
    <location>
        <begin position="23"/>
        <end position="123"/>
    </location>
</feature>
<sequence>MSGPIGPYVPFIIIAMVTWKVANSPSTSASTTTSSTSHTSSSSHRKPHQNPWESSISERLSARNIRHSRTASSPRSLASSVNGGHARRGSRPIPPGPGGGGGVRMGPAAGSRISYGAREGGRR</sequence>
<evidence type="ECO:0000313" key="3">
    <source>
        <dbReference type="Proteomes" id="UP000276215"/>
    </source>
</evidence>
<keyword evidence="3" id="KW-1185">Reference proteome</keyword>
<protein>
    <submittedName>
        <fullName evidence="2">Uncharacterized protein</fullName>
    </submittedName>
</protein>
<evidence type="ECO:0000256" key="1">
    <source>
        <dbReference type="SAM" id="MobiDB-lite"/>
    </source>
</evidence>
<gene>
    <name evidence="2" type="ORF">L873DRAFT_1800879</name>
</gene>
<dbReference type="OrthoDB" id="10384834at2759"/>
<dbReference type="EMBL" id="ML120363">
    <property type="protein sequence ID" value="RPB03300.1"/>
    <property type="molecule type" value="Genomic_DNA"/>
</dbReference>
<feature type="compositionally biased region" description="Polar residues" evidence="1">
    <location>
        <begin position="70"/>
        <end position="82"/>
    </location>
</feature>
<accession>A0A3N4JYB4</accession>
<evidence type="ECO:0000313" key="2">
    <source>
        <dbReference type="EMBL" id="RPB03300.1"/>
    </source>
</evidence>
<feature type="compositionally biased region" description="Low complexity" evidence="1">
    <location>
        <begin position="24"/>
        <end position="42"/>
    </location>
</feature>
<name>A0A3N4JYB4_9PEZI</name>